<evidence type="ECO:0000256" key="4">
    <source>
        <dbReference type="ARBA" id="ARBA00022679"/>
    </source>
</evidence>
<evidence type="ECO:0000256" key="1">
    <source>
        <dbReference type="ARBA" id="ARBA00005033"/>
    </source>
</evidence>
<evidence type="ECO:0000256" key="2">
    <source>
        <dbReference type="ARBA" id="ARBA00008676"/>
    </source>
</evidence>
<dbReference type="GO" id="GO:0000287">
    <property type="term" value="F:magnesium ion binding"/>
    <property type="evidence" value="ECO:0007669"/>
    <property type="project" value="TreeGrafter"/>
</dbReference>
<dbReference type="CDD" id="cd06557">
    <property type="entry name" value="KPHMT-like"/>
    <property type="match status" value="1"/>
</dbReference>
<sequence length="318" mass="34139">MLRKLPKYLSKCYSSYPMGGGVVRSKTITELKTKYHAQEPITMITAHDFITASWAQSAGCDMILVGDSLATNALGYESTTQIGLEEFQYHVQSVCRAQGAAFIMADMPFGTFESSIEKGVETAIALMKSSPKVGGVKLEVGSTSGALREQDYSLKLAAALCSRGIPVMGHVGLTPQRAHALSGFKVQGSKSAKDAAAIYQTAHELQDLGCFGILLECVPHKVSKHITESLSVPTIGIGAGNGVSGQVLVQSDLLGMNLGKIPKLAQKYGDLHEQSVGFIQQYLEDVASQRFPDNDRNGFKIKDDVWGDFLDLVGNSSK</sequence>
<dbReference type="InterPro" id="IPR015813">
    <property type="entry name" value="Pyrv/PenolPyrv_kinase-like_dom"/>
</dbReference>
<gene>
    <name evidence="7" type="ORF">LADA_0D03686G</name>
</gene>
<evidence type="ECO:0000256" key="6">
    <source>
        <dbReference type="RuleBase" id="RU362100"/>
    </source>
</evidence>
<evidence type="ECO:0000313" key="8">
    <source>
        <dbReference type="Proteomes" id="UP000190274"/>
    </source>
</evidence>
<dbReference type="Pfam" id="PF02548">
    <property type="entry name" value="Pantoate_transf"/>
    <property type="match status" value="1"/>
</dbReference>
<comment type="similarity">
    <text evidence="2 6">Belongs to the PanB family.</text>
</comment>
<evidence type="ECO:0000313" key="7">
    <source>
        <dbReference type="EMBL" id="SCU84770.1"/>
    </source>
</evidence>
<comment type="catalytic activity">
    <reaction evidence="5 6">
        <text>(6R)-5,10-methylene-5,6,7,8-tetrahydrofolate + 3-methyl-2-oxobutanoate + H2O = 2-dehydropantoate + (6S)-5,6,7,8-tetrahydrofolate</text>
        <dbReference type="Rhea" id="RHEA:11824"/>
        <dbReference type="ChEBI" id="CHEBI:11561"/>
        <dbReference type="ChEBI" id="CHEBI:11851"/>
        <dbReference type="ChEBI" id="CHEBI:15377"/>
        <dbReference type="ChEBI" id="CHEBI:15636"/>
        <dbReference type="ChEBI" id="CHEBI:57453"/>
        <dbReference type="EC" id="2.1.2.11"/>
    </reaction>
</comment>
<dbReference type="PANTHER" id="PTHR20881">
    <property type="entry name" value="3-METHYL-2-OXOBUTANOATE HYDROXYMETHYLTRANSFERASE"/>
    <property type="match status" value="1"/>
</dbReference>
<keyword evidence="8" id="KW-1185">Reference proteome</keyword>
<comment type="pathway">
    <text evidence="1 6">Cofactor biosynthesis; (R)-pantothenate biosynthesis; (R)-pantoate from 3-methyl-2-oxobutanoate: step 1/2.</text>
</comment>
<dbReference type="SUPFAM" id="SSF51621">
    <property type="entry name" value="Phosphoenolpyruvate/pyruvate domain"/>
    <property type="match status" value="1"/>
</dbReference>
<organism evidence="7 8">
    <name type="scientific">Lachancea dasiensis</name>
    <dbReference type="NCBI Taxonomy" id="1072105"/>
    <lineage>
        <taxon>Eukaryota</taxon>
        <taxon>Fungi</taxon>
        <taxon>Dikarya</taxon>
        <taxon>Ascomycota</taxon>
        <taxon>Saccharomycotina</taxon>
        <taxon>Saccharomycetes</taxon>
        <taxon>Saccharomycetales</taxon>
        <taxon>Saccharomycetaceae</taxon>
        <taxon>Lachancea</taxon>
    </lineage>
</organism>
<evidence type="ECO:0000256" key="5">
    <source>
        <dbReference type="ARBA" id="ARBA00049172"/>
    </source>
</evidence>
<dbReference type="InterPro" id="IPR003700">
    <property type="entry name" value="Pantoate_hydroxy_MeTrfase"/>
</dbReference>
<proteinExistence type="inferred from homology"/>
<dbReference type="GO" id="GO:0003864">
    <property type="term" value="F:3-methyl-2-oxobutanoate hydroxymethyltransferase activity"/>
    <property type="evidence" value="ECO:0007669"/>
    <property type="project" value="UniProtKB-EC"/>
</dbReference>
<dbReference type="HAMAP" id="MF_00156">
    <property type="entry name" value="PanB"/>
    <property type="match status" value="1"/>
</dbReference>
<evidence type="ECO:0000256" key="3">
    <source>
        <dbReference type="ARBA" id="ARBA00012618"/>
    </source>
</evidence>
<dbReference type="Proteomes" id="UP000190274">
    <property type="component" value="Chromosome D"/>
</dbReference>
<keyword evidence="6" id="KW-0566">Pantothenate biosynthesis</keyword>
<dbReference type="GO" id="GO:0015940">
    <property type="term" value="P:pantothenate biosynthetic process"/>
    <property type="evidence" value="ECO:0007669"/>
    <property type="project" value="UniProtKB-UniPathway"/>
</dbReference>
<dbReference type="PIRSF" id="PIRSF000388">
    <property type="entry name" value="Pantoate_hydroxy_MeTrfase"/>
    <property type="match status" value="1"/>
</dbReference>
<dbReference type="NCBIfam" id="TIGR00222">
    <property type="entry name" value="panB"/>
    <property type="match status" value="1"/>
</dbReference>
<dbReference type="EMBL" id="LT598454">
    <property type="protein sequence ID" value="SCU84770.1"/>
    <property type="molecule type" value="Genomic_DNA"/>
</dbReference>
<reference evidence="7 8" key="1">
    <citation type="submission" date="2016-03" db="EMBL/GenBank/DDBJ databases">
        <authorList>
            <person name="Devillers H."/>
        </authorList>
    </citation>
    <scope>NUCLEOTIDE SEQUENCE [LARGE SCALE GENOMIC DNA]</scope>
    <source>
        <strain evidence="7">CBS 10888</strain>
    </source>
</reference>
<accession>A0A1G4J4R0</accession>
<dbReference type="GO" id="GO:0005739">
    <property type="term" value="C:mitochondrion"/>
    <property type="evidence" value="ECO:0007669"/>
    <property type="project" value="EnsemblFungi"/>
</dbReference>
<dbReference type="PANTHER" id="PTHR20881:SF0">
    <property type="entry name" value="3-METHYL-2-OXOBUTANOATE HYDROXYMETHYLTRANSFERASE"/>
    <property type="match status" value="1"/>
</dbReference>
<dbReference type="Gene3D" id="3.20.20.60">
    <property type="entry name" value="Phosphoenolpyruvate-binding domains"/>
    <property type="match status" value="1"/>
</dbReference>
<dbReference type="FunFam" id="3.20.20.60:FF:000003">
    <property type="entry name" value="3-methyl-2-oxobutanoate hydroxymethyltransferase"/>
    <property type="match status" value="1"/>
</dbReference>
<dbReference type="AlphaFoldDB" id="A0A1G4J4R0"/>
<name>A0A1G4J4R0_9SACH</name>
<keyword evidence="4 6" id="KW-0808">Transferase</keyword>
<dbReference type="EC" id="2.1.2.11" evidence="3 6"/>
<dbReference type="UniPathway" id="UPA00028">
    <property type="reaction ID" value="UER00003"/>
</dbReference>
<dbReference type="OrthoDB" id="425211at2759"/>
<protein>
    <recommendedName>
        <fullName evidence="3 6">3-methyl-2-oxobutanoate hydroxymethyltransferase</fullName>
        <ecNumber evidence="3 6">2.1.2.11</ecNumber>
    </recommendedName>
</protein>
<comment type="function">
    <text evidence="6">Catalyzes the reversible reaction in which hydroxymethyl group from 5,10-methylenetetrahydrofolate is transferred onto alpha-ketoisovalerate to form ketopantoate.</text>
</comment>
<dbReference type="STRING" id="1266660.A0A1G4J4R0"/>
<dbReference type="NCBIfam" id="NF001452">
    <property type="entry name" value="PRK00311.1"/>
    <property type="match status" value="1"/>
</dbReference>
<dbReference type="InterPro" id="IPR040442">
    <property type="entry name" value="Pyrv_kinase-like_dom_sf"/>
</dbReference>